<dbReference type="AlphaFoldDB" id="A0A7J7IT55"/>
<accession>A0A7J7IT55</accession>
<proteinExistence type="predicted"/>
<dbReference type="InterPro" id="IPR051291">
    <property type="entry name" value="CIMAP"/>
</dbReference>
<feature type="compositionally biased region" description="Basic and acidic residues" evidence="1">
    <location>
        <begin position="179"/>
        <end position="192"/>
    </location>
</feature>
<dbReference type="EMBL" id="VXIV02003438">
    <property type="protein sequence ID" value="KAF6017050.1"/>
    <property type="molecule type" value="Genomic_DNA"/>
</dbReference>
<dbReference type="Pfam" id="PF07004">
    <property type="entry name" value="SHIPPO-rpt"/>
    <property type="match status" value="7"/>
</dbReference>
<feature type="compositionally biased region" description="Basic and acidic residues" evidence="1">
    <location>
        <begin position="475"/>
        <end position="493"/>
    </location>
</feature>
<feature type="region of interest" description="Disordered" evidence="1">
    <location>
        <begin position="160"/>
        <end position="200"/>
    </location>
</feature>
<evidence type="ECO:0000313" key="2">
    <source>
        <dbReference type="EMBL" id="KAF6017050.1"/>
    </source>
</evidence>
<feature type="region of interest" description="Disordered" evidence="1">
    <location>
        <begin position="360"/>
        <end position="379"/>
    </location>
</feature>
<gene>
    <name evidence="2" type="ORF">EB796_024650</name>
</gene>
<keyword evidence="3" id="KW-1185">Reference proteome</keyword>
<name>A0A7J7IT55_BUGNE</name>
<sequence length="589" mass="65288">MITMEYQIKWTFVVILKAKVYHLEIMSVYDRAVRPTVKPIGSTGLHVGPGAYDVELTDKSKIRSDGYAPFSSMTSRDTHINLHDTSIAAPGPGHYDNHFYREHVKGGSTLANRATRFLEQDGLTPGPGAYQLRKIEVNGKSKKPVPPESRPRLVIVRKPEAPSIPTPGQAYGFEENEDGTLRRQEPPDRDKTIGPAFYNANKPATKVTDTYKGVHWGKYSTKRTDFSGKAGPGPGEYDPQYDNSLTTEHLNMRDTDHNKKFDARIPRYHEWVVKEEEKKSVPGPGRYDITSDFDPETKKLNQEGIEVEHPPFLSQARRFGANKNYVPSPGTYNDPRTALTALKKITGLKRSPFGQTAVRFSPGHHVRKTPGPGAYNKTGLGQESMKKAYIESTRRGVFGTTSARINAMVKKDDYYLPGPAHYTVKEAGKIAEPKRAPPMGVFSSLTNRVHEDVEAKAIPPPGSYDVHASYAQSQLKKEPAPPRNEAAAKRKEAFTTSSSRFAPPRDVHIKKADAVNPGPAAYDPKVTAIQNKGGKIVHKETRFKDLSKEEVPGPGLTSILPLSKIQCSKEHLMPPSTIPSPKECRAINH</sequence>
<dbReference type="InterPro" id="IPR010736">
    <property type="entry name" value="SHIPPO-rpt"/>
</dbReference>
<evidence type="ECO:0000256" key="1">
    <source>
        <dbReference type="SAM" id="MobiDB-lite"/>
    </source>
</evidence>
<dbReference type="PANTHER" id="PTHR21580:SF60">
    <property type="entry name" value="SPERM-TAIL PG-RICH REPEAT-CONTAINING PROTEIN 2"/>
    <property type="match status" value="1"/>
</dbReference>
<dbReference type="Proteomes" id="UP000593567">
    <property type="component" value="Unassembled WGS sequence"/>
</dbReference>
<protein>
    <submittedName>
        <fullName evidence="2">STPG2</fullName>
    </submittedName>
</protein>
<evidence type="ECO:0000313" key="3">
    <source>
        <dbReference type="Proteomes" id="UP000593567"/>
    </source>
</evidence>
<feature type="region of interest" description="Disordered" evidence="1">
    <location>
        <begin position="475"/>
        <end position="502"/>
    </location>
</feature>
<dbReference type="OrthoDB" id="406368at2759"/>
<reference evidence="2" key="1">
    <citation type="submission" date="2020-06" db="EMBL/GenBank/DDBJ databases">
        <title>Draft genome of Bugula neritina, a colonial animal packing powerful symbionts and potential medicines.</title>
        <authorList>
            <person name="Rayko M."/>
        </authorList>
    </citation>
    <scope>NUCLEOTIDE SEQUENCE [LARGE SCALE GENOMIC DNA]</scope>
    <source>
        <strain evidence="2">Kwan_BN1</strain>
    </source>
</reference>
<comment type="caution">
    <text evidence="2">The sequence shown here is derived from an EMBL/GenBank/DDBJ whole genome shotgun (WGS) entry which is preliminary data.</text>
</comment>
<organism evidence="2 3">
    <name type="scientific">Bugula neritina</name>
    <name type="common">Brown bryozoan</name>
    <name type="synonym">Sertularia neritina</name>
    <dbReference type="NCBI Taxonomy" id="10212"/>
    <lineage>
        <taxon>Eukaryota</taxon>
        <taxon>Metazoa</taxon>
        <taxon>Spiralia</taxon>
        <taxon>Lophotrochozoa</taxon>
        <taxon>Bryozoa</taxon>
        <taxon>Gymnolaemata</taxon>
        <taxon>Cheilostomatida</taxon>
        <taxon>Flustrina</taxon>
        <taxon>Buguloidea</taxon>
        <taxon>Bugulidae</taxon>
        <taxon>Bugula</taxon>
    </lineage>
</organism>
<dbReference type="PANTHER" id="PTHR21580">
    <property type="entry name" value="SHIPPO-1-RELATED"/>
    <property type="match status" value="1"/>
</dbReference>